<protein>
    <submittedName>
        <fullName evidence="3">Uncharacterized protein</fullName>
    </submittedName>
</protein>
<feature type="transmembrane region" description="Helical" evidence="2">
    <location>
        <begin position="145"/>
        <end position="166"/>
    </location>
</feature>
<evidence type="ECO:0000256" key="2">
    <source>
        <dbReference type="SAM" id="Phobius"/>
    </source>
</evidence>
<feature type="transmembrane region" description="Helical" evidence="2">
    <location>
        <begin position="88"/>
        <end position="108"/>
    </location>
</feature>
<evidence type="ECO:0000256" key="1">
    <source>
        <dbReference type="SAM" id="MobiDB-lite"/>
    </source>
</evidence>
<dbReference type="Proteomes" id="UP001596435">
    <property type="component" value="Unassembled WGS sequence"/>
</dbReference>
<keyword evidence="2" id="KW-0472">Membrane</keyword>
<dbReference type="RefSeq" id="WP_345705323.1">
    <property type="nucleotide sequence ID" value="NZ_BAABKV010000001.1"/>
</dbReference>
<comment type="caution">
    <text evidence="3">The sequence shown here is derived from an EMBL/GenBank/DDBJ whole genome shotgun (WGS) entry which is preliminary data.</text>
</comment>
<proteinExistence type="predicted"/>
<sequence length="205" mass="22598">MAQHRPGGPDGRDHTEHPAPTPAPAPTPGPGPGPVGWRALLGEETLRLIDRRRRRGLGLLLVCCVALLPWIGYLAATLPVHYEARQWRLAWVGFDLGLLVALGATAWYGWRRRRLMVPWALAASVLLVCDAWFDVMLSWGTDEIWESLGAALLIELPLAAALLLRVRSILRLMVRHYWMLAGLPGAPPSLGRAPLFTDPPPEPRA</sequence>
<feature type="transmembrane region" description="Helical" evidence="2">
    <location>
        <begin position="57"/>
        <end position="76"/>
    </location>
</feature>
<evidence type="ECO:0000313" key="3">
    <source>
        <dbReference type="EMBL" id="MFC7185166.1"/>
    </source>
</evidence>
<keyword evidence="2" id="KW-0812">Transmembrane</keyword>
<accession>A0ABW2G6M0</accession>
<name>A0ABW2G6M0_9ACTN</name>
<keyword evidence="4" id="KW-1185">Reference proteome</keyword>
<evidence type="ECO:0000313" key="4">
    <source>
        <dbReference type="Proteomes" id="UP001596435"/>
    </source>
</evidence>
<feature type="region of interest" description="Disordered" evidence="1">
    <location>
        <begin position="1"/>
        <end position="34"/>
    </location>
</feature>
<keyword evidence="2" id="KW-1133">Transmembrane helix</keyword>
<gene>
    <name evidence="3" type="ORF">ACFQMG_37045</name>
</gene>
<organism evidence="3 4">
    <name type="scientific">Kitasatospora paranensis</name>
    <dbReference type="NCBI Taxonomy" id="258053"/>
    <lineage>
        <taxon>Bacteria</taxon>
        <taxon>Bacillati</taxon>
        <taxon>Actinomycetota</taxon>
        <taxon>Actinomycetes</taxon>
        <taxon>Kitasatosporales</taxon>
        <taxon>Streptomycetaceae</taxon>
        <taxon>Kitasatospora</taxon>
    </lineage>
</organism>
<feature type="compositionally biased region" description="Pro residues" evidence="1">
    <location>
        <begin position="19"/>
        <end position="33"/>
    </location>
</feature>
<reference evidence="4" key="1">
    <citation type="journal article" date="2019" name="Int. J. Syst. Evol. Microbiol.">
        <title>The Global Catalogue of Microorganisms (GCM) 10K type strain sequencing project: providing services to taxonomists for standard genome sequencing and annotation.</title>
        <authorList>
            <consortium name="The Broad Institute Genomics Platform"/>
            <consortium name="The Broad Institute Genome Sequencing Center for Infectious Disease"/>
            <person name="Wu L."/>
            <person name="Ma J."/>
        </authorList>
    </citation>
    <scope>NUCLEOTIDE SEQUENCE [LARGE SCALE GENOMIC DNA]</scope>
    <source>
        <strain evidence="4">CGMCC 1.12859</strain>
    </source>
</reference>
<dbReference type="EMBL" id="JBHTAJ010000153">
    <property type="protein sequence ID" value="MFC7185166.1"/>
    <property type="molecule type" value="Genomic_DNA"/>
</dbReference>
<feature type="transmembrane region" description="Helical" evidence="2">
    <location>
        <begin position="115"/>
        <end position="133"/>
    </location>
</feature>